<dbReference type="Proteomes" id="UP000625711">
    <property type="component" value="Unassembled WGS sequence"/>
</dbReference>
<sequence>MEKFMTDVRQRFYIHGCPVRGEVVHLHDTLTTILAQRDYPQAIKVLLGEMLVASALLSSTLKIQGRLSLQIQGSGTLKWVMA</sequence>
<dbReference type="GO" id="GO:0051082">
    <property type="term" value="F:unfolded protein binding"/>
    <property type="evidence" value="ECO:0007669"/>
    <property type="project" value="InterPro"/>
</dbReference>
<dbReference type="Gene3D" id="3.55.30.10">
    <property type="entry name" value="Hsp33 domain"/>
    <property type="match status" value="1"/>
</dbReference>
<dbReference type="AlphaFoldDB" id="A0A834I8U9"/>
<dbReference type="Pfam" id="PF01430">
    <property type="entry name" value="HSP33"/>
    <property type="match status" value="1"/>
</dbReference>
<evidence type="ECO:0000313" key="1">
    <source>
        <dbReference type="EMBL" id="KAF7276620.1"/>
    </source>
</evidence>
<dbReference type="GO" id="GO:0005737">
    <property type="term" value="C:cytoplasm"/>
    <property type="evidence" value="ECO:0007669"/>
    <property type="project" value="InterPro"/>
</dbReference>
<dbReference type="PANTHER" id="PTHR30111:SF1">
    <property type="entry name" value="33 KDA CHAPERONIN"/>
    <property type="match status" value="1"/>
</dbReference>
<dbReference type="GO" id="GO:0042026">
    <property type="term" value="P:protein refolding"/>
    <property type="evidence" value="ECO:0007669"/>
    <property type="project" value="TreeGrafter"/>
</dbReference>
<gene>
    <name evidence="1" type="ORF">GWI33_010021</name>
</gene>
<name>A0A834I8U9_RHYFE</name>
<proteinExistence type="predicted"/>
<dbReference type="EMBL" id="JAACXV010006022">
    <property type="protein sequence ID" value="KAF7276620.1"/>
    <property type="molecule type" value="Genomic_DNA"/>
</dbReference>
<protein>
    <submittedName>
        <fullName evidence="1">Uncharacterized protein</fullName>
    </submittedName>
</protein>
<dbReference type="SUPFAM" id="SSF64397">
    <property type="entry name" value="Hsp33 domain"/>
    <property type="match status" value="1"/>
</dbReference>
<dbReference type="GO" id="GO:0044183">
    <property type="term" value="F:protein folding chaperone"/>
    <property type="evidence" value="ECO:0007669"/>
    <property type="project" value="TreeGrafter"/>
</dbReference>
<dbReference type="InterPro" id="IPR000397">
    <property type="entry name" value="Heat_shock_Hsp33"/>
</dbReference>
<dbReference type="PANTHER" id="PTHR30111">
    <property type="entry name" value="33 KDA CHAPERONIN"/>
    <property type="match status" value="1"/>
</dbReference>
<reference evidence="1" key="1">
    <citation type="submission" date="2020-08" db="EMBL/GenBank/DDBJ databases">
        <title>Genome sequencing and assembly of the red palm weevil Rhynchophorus ferrugineus.</title>
        <authorList>
            <person name="Dias G.B."/>
            <person name="Bergman C.M."/>
            <person name="Manee M."/>
        </authorList>
    </citation>
    <scope>NUCLEOTIDE SEQUENCE</scope>
    <source>
        <strain evidence="1">AA-2017</strain>
        <tissue evidence="1">Whole larva</tissue>
    </source>
</reference>
<keyword evidence="2" id="KW-1185">Reference proteome</keyword>
<dbReference type="InterPro" id="IPR016153">
    <property type="entry name" value="Heat_shock_Hsp33_N"/>
</dbReference>
<organism evidence="1 2">
    <name type="scientific">Rhynchophorus ferrugineus</name>
    <name type="common">Red palm weevil</name>
    <name type="synonym">Curculio ferrugineus</name>
    <dbReference type="NCBI Taxonomy" id="354439"/>
    <lineage>
        <taxon>Eukaryota</taxon>
        <taxon>Metazoa</taxon>
        <taxon>Ecdysozoa</taxon>
        <taxon>Arthropoda</taxon>
        <taxon>Hexapoda</taxon>
        <taxon>Insecta</taxon>
        <taxon>Pterygota</taxon>
        <taxon>Neoptera</taxon>
        <taxon>Endopterygota</taxon>
        <taxon>Coleoptera</taxon>
        <taxon>Polyphaga</taxon>
        <taxon>Cucujiformia</taxon>
        <taxon>Curculionidae</taxon>
        <taxon>Dryophthorinae</taxon>
        <taxon>Rhynchophorus</taxon>
    </lineage>
</organism>
<dbReference type="OrthoDB" id="10264121at2759"/>
<feature type="non-terminal residue" evidence="1">
    <location>
        <position position="82"/>
    </location>
</feature>
<evidence type="ECO:0000313" key="2">
    <source>
        <dbReference type="Proteomes" id="UP000625711"/>
    </source>
</evidence>
<comment type="caution">
    <text evidence="1">The sequence shown here is derived from an EMBL/GenBank/DDBJ whole genome shotgun (WGS) entry which is preliminary data.</text>
</comment>
<accession>A0A834I8U9</accession>